<dbReference type="GO" id="GO:0046872">
    <property type="term" value="F:metal ion binding"/>
    <property type="evidence" value="ECO:0007669"/>
    <property type="project" value="UniProtKB-KW"/>
</dbReference>
<feature type="compositionally biased region" description="Polar residues" evidence="7">
    <location>
        <begin position="32"/>
        <end position="43"/>
    </location>
</feature>
<sequence length="565" mass="62384" precursor="true">MKTKLTRLPAIALTALCLGQPVAAQDVDYANQPANPRGSTDGATTAPGFSHPNQYLHVQATQIADNMEPVIIHQDDVDQARQKLADFEKRTGQKPNILFFLTDDVGWMDFGFNGGGIAVGNDTPNLDQLAAKGLILTSAYSTPSCTPTRATVMTGQNPLHHGLLRPPMYGEPGGLGGVETVASILKKLGYATQGVGKWHMGEVEGSVPNDVGFDDYYGFLGVSDMYTEWRDVYVNPEIALSPERMKYMTELNFNHYNVHATPKDGIENVYEIDLESIKNLDQDWARYSEEFIDSQADTDQPWFLYHGTRGAHFDNYPNDDYAGKSRARNSYSDTIVELDDIFGRLLAKLEKTGQLENTFIFVGSDNGPEQEVAPYGRSPFRGGKGSTWEGGTRVPTFFYWKGMIEPRKSEGLFFYGDLFNTALSLAGAPGTEVTKYLPKDRYVDGIDQTAFLLADEGQSARKSMIYTMNAHLAAIRMDEFKFHMVVQLQDAIFSQGLKGGFSGAIVSETGGTTMVNLYENPQENLNIGNRYLPIVTLMGQEASRYMGVLKKYPPNITVAMPGSSK</sequence>
<feature type="signal peptide" evidence="8">
    <location>
        <begin position="1"/>
        <end position="24"/>
    </location>
</feature>
<feature type="region of interest" description="Disordered" evidence="7">
    <location>
        <begin position="30"/>
        <end position="51"/>
    </location>
</feature>
<keyword evidence="3" id="KW-0479">Metal-binding</keyword>
<proteinExistence type="inferred from homology"/>
<feature type="chain" id="PRO_5022911739" evidence="8">
    <location>
        <begin position="25"/>
        <end position="565"/>
    </location>
</feature>
<name>A0A5C5XYA6_9BACT</name>
<dbReference type="InterPro" id="IPR050738">
    <property type="entry name" value="Sulfatase"/>
</dbReference>
<comment type="caution">
    <text evidence="10">The sequence shown here is derived from an EMBL/GenBank/DDBJ whole genome shotgun (WGS) entry which is preliminary data.</text>
</comment>
<dbReference type="Gene3D" id="3.40.720.10">
    <property type="entry name" value="Alkaline Phosphatase, subunit A"/>
    <property type="match status" value="1"/>
</dbReference>
<keyword evidence="4 8" id="KW-0732">Signal</keyword>
<dbReference type="Pfam" id="PF00884">
    <property type="entry name" value="Sulfatase"/>
    <property type="match status" value="1"/>
</dbReference>
<gene>
    <name evidence="10" type="primary">atsA_38</name>
    <name evidence="10" type="ORF">CA85_25980</name>
</gene>
<keyword evidence="11" id="KW-1185">Reference proteome</keyword>
<dbReference type="AlphaFoldDB" id="A0A5C5XYA6"/>
<dbReference type="OrthoDB" id="9783154at2"/>
<dbReference type="GO" id="GO:0004065">
    <property type="term" value="F:arylsulfatase activity"/>
    <property type="evidence" value="ECO:0007669"/>
    <property type="project" value="UniProtKB-EC"/>
</dbReference>
<dbReference type="InterPro" id="IPR024607">
    <property type="entry name" value="Sulfatase_CS"/>
</dbReference>
<accession>A0A5C5XYA6</accession>
<evidence type="ECO:0000256" key="6">
    <source>
        <dbReference type="ARBA" id="ARBA00022837"/>
    </source>
</evidence>
<evidence type="ECO:0000313" key="10">
    <source>
        <dbReference type="EMBL" id="TWT66502.1"/>
    </source>
</evidence>
<feature type="domain" description="Sulfatase N-terminal" evidence="9">
    <location>
        <begin position="95"/>
        <end position="428"/>
    </location>
</feature>
<comment type="similarity">
    <text evidence="2">Belongs to the sulfatase family.</text>
</comment>
<dbReference type="EC" id="3.1.6.1" evidence="10"/>
<evidence type="ECO:0000256" key="3">
    <source>
        <dbReference type="ARBA" id="ARBA00022723"/>
    </source>
</evidence>
<evidence type="ECO:0000256" key="8">
    <source>
        <dbReference type="SAM" id="SignalP"/>
    </source>
</evidence>
<evidence type="ECO:0000256" key="2">
    <source>
        <dbReference type="ARBA" id="ARBA00008779"/>
    </source>
</evidence>
<evidence type="ECO:0000313" key="11">
    <source>
        <dbReference type="Proteomes" id="UP000318053"/>
    </source>
</evidence>
<dbReference type="RefSeq" id="WP_146391598.1">
    <property type="nucleotide sequence ID" value="NZ_SJPK01000005.1"/>
</dbReference>
<evidence type="ECO:0000256" key="1">
    <source>
        <dbReference type="ARBA" id="ARBA00001913"/>
    </source>
</evidence>
<keyword evidence="5 10" id="KW-0378">Hydrolase</keyword>
<dbReference type="InterPro" id="IPR017850">
    <property type="entry name" value="Alkaline_phosphatase_core_sf"/>
</dbReference>
<dbReference type="PANTHER" id="PTHR42693:SF42">
    <property type="entry name" value="ARYLSULFATASE G"/>
    <property type="match status" value="1"/>
</dbReference>
<dbReference type="PROSITE" id="PS00523">
    <property type="entry name" value="SULFATASE_1"/>
    <property type="match status" value="1"/>
</dbReference>
<dbReference type="PANTHER" id="PTHR42693">
    <property type="entry name" value="ARYLSULFATASE FAMILY MEMBER"/>
    <property type="match status" value="1"/>
</dbReference>
<dbReference type="SUPFAM" id="SSF53649">
    <property type="entry name" value="Alkaline phosphatase-like"/>
    <property type="match status" value="1"/>
</dbReference>
<dbReference type="InterPro" id="IPR000917">
    <property type="entry name" value="Sulfatase_N"/>
</dbReference>
<protein>
    <submittedName>
        <fullName evidence="10">Arylsulfatase</fullName>
        <ecNumber evidence="10">3.1.6.1</ecNumber>
    </submittedName>
</protein>
<dbReference type="EMBL" id="SJPK01000005">
    <property type="protein sequence ID" value="TWT66502.1"/>
    <property type="molecule type" value="Genomic_DNA"/>
</dbReference>
<keyword evidence="6" id="KW-0106">Calcium</keyword>
<evidence type="ECO:0000259" key="9">
    <source>
        <dbReference type="Pfam" id="PF00884"/>
    </source>
</evidence>
<dbReference type="PROSITE" id="PS00149">
    <property type="entry name" value="SULFATASE_2"/>
    <property type="match status" value="1"/>
</dbReference>
<organism evidence="10 11">
    <name type="scientific">Allorhodopirellula solitaria</name>
    <dbReference type="NCBI Taxonomy" id="2527987"/>
    <lineage>
        <taxon>Bacteria</taxon>
        <taxon>Pseudomonadati</taxon>
        <taxon>Planctomycetota</taxon>
        <taxon>Planctomycetia</taxon>
        <taxon>Pirellulales</taxon>
        <taxon>Pirellulaceae</taxon>
        <taxon>Allorhodopirellula</taxon>
    </lineage>
</organism>
<reference evidence="10 11" key="1">
    <citation type="submission" date="2019-02" db="EMBL/GenBank/DDBJ databases">
        <title>Deep-cultivation of Planctomycetes and their phenomic and genomic characterization uncovers novel biology.</title>
        <authorList>
            <person name="Wiegand S."/>
            <person name="Jogler M."/>
            <person name="Boedeker C."/>
            <person name="Pinto D."/>
            <person name="Vollmers J."/>
            <person name="Rivas-Marin E."/>
            <person name="Kohn T."/>
            <person name="Peeters S.H."/>
            <person name="Heuer A."/>
            <person name="Rast P."/>
            <person name="Oberbeckmann S."/>
            <person name="Bunk B."/>
            <person name="Jeske O."/>
            <person name="Meyerdierks A."/>
            <person name="Storesund J.E."/>
            <person name="Kallscheuer N."/>
            <person name="Luecker S."/>
            <person name="Lage O.M."/>
            <person name="Pohl T."/>
            <person name="Merkel B.J."/>
            <person name="Hornburger P."/>
            <person name="Mueller R.-W."/>
            <person name="Bruemmer F."/>
            <person name="Labrenz M."/>
            <person name="Spormann A.M."/>
            <person name="Op Den Camp H."/>
            <person name="Overmann J."/>
            <person name="Amann R."/>
            <person name="Jetten M.S.M."/>
            <person name="Mascher T."/>
            <person name="Medema M.H."/>
            <person name="Devos D.P."/>
            <person name="Kaster A.-K."/>
            <person name="Ovreas L."/>
            <person name="Rohde M."/>
            <person name="Galperin M.Y."/>
            <person name="Jogler C."/>
        </authorList>
    </citation>
    <scope>NUCLEOTIDE SEQUENCE [LARGE SCALE GENOMIC DNA]</scope>
    <source>
        <strain evidence="10 11">CA85</strain>
    </source>
</reference>
<evidence type="ECO:0000256" key="4">
    <source>
        <dbReference type="ARBA" id="ARBA00022729"/>
    </source>
</evidence>
<comment type="cofactor">
    <cofactor evidence="1">
        <name>Ca(2+)</name>
        <dbReference type="ChEBI" id="CHEBI:29108"/>
    </cofactor>
</comment>
<evidence type="ECO:0000256" key="7">
    <source>
        <dbReference type="SAM" id="MobiDB-lite"/>
    </source>
</evidence>
<evidence type="ECO:0000256" key="5">
    <source>
        <dbReference type="ARBA" id="ARBA00022801"/>
    </source>
</evidence>
<dbReference type="Proteomes" id="UP000318053">
    <property type="component" value="Unassembled WGS sequence"/>
</dbReference>